<dbReference type="PANTHER" id="PTHR30136">
    <property type="entry name" value="HELIX-TURN-HELIX TRANSCRIPTIONAL REGULATOR, ICLR FAMILY"/>
    <property type="match status" value="1"/>
</dbReference>
<keyword evidence="2" id="KW-0805">Transcription regulation</keyword>
<keyword evidence="5" id="KW-0804">Transcription</keyword>
<dbReference type="Pfam" id="PF09339">
    <property type="entry name" value="HTH_IclR"/>
    <property type="match status" value="1"/>
</dbReference>
<evidence type="ECO:0000256" key="3">
    <source>
        <dbReference type="ARBA" id="ARBA00023125"/>
    </source>
</evidence>
<dbReference type="RefSeq" id="WP_354641625.1">
    <property type="nucleotide sequence ID" value="NZ_CP159872.1"/>
</dbReference>
<feature type="domain" description="IclR-ED" evidence="9">
    <location>
        <begin position="82"/>
        <end position="261"/>
    </location>
</feature>
<evidence type="ECO:0000256" key="2">
    <source>
        <dbReference type="ARBA" id="ARBA00023015"/>
    </source>
</evidence>
<accession>A0AAU8JXM2</accession>
<dbReference type="InterPro" id="IPR029016">
    <property type="entry name" value="GAF-like_dom_sf"/>
</dbReference>
<dbReference type="InterPro" id="IPR036390">
    <property type="entry name" value="WH_DNA-bd_sf"/>
</dbReference>
<keyword evidence="3" id="KW-0238">DNA-binding</keyword>
<sequence length="261" mass="28025">MTRTSTEEPPGGIRSGRSPTLITSVQRALRLLEAVGSHPGGATAKQLARAAGLPLGTTYHLLRTLAHEGYLCRTEGRFRYGESVEGISRADCRQAQRAELRRRMERFRAELGAAVYFAVYEEGEIRVVDAVADEAAPAVEEWADFRATAHAHAIGMCLLSQLGEEERRDHLSRHPPEALTPSTVARVPAVLSRLAAVRPTVPVVERQEYALGTVCAAVPITIGSVIATMALSLPIEQAGRLPAAAAGLRSLVGTMSHALVH</sequence>
<comment type="function">
    <text evidence="6">May be an activator protein for the gylABX operon.</text>
</comment>
<name>A0AAU8JXM2_9ACTN</name>
<dbReference type="SUPFAM" id="SSF46785">
    <property type="entry name" value="Winged helix' DNA-binding domain"/>
    <property type="match status" value="1"/>
</dbReference>
<evidence type="ECO:0000313" key="10">
    <source>
        <dbReference type="EMBL" id="XCM80690.1"/>
    </source>
</evidence>
<dbReference type="GO" id="GO:0003677">
    <property type="term" value="F:DNA binding"/>
    <property type="evidence" value="ECO:0007669"/>
    <property type="project" value="UniProtKB-KW"/>
</dbReference>
<evidence type="ECO:0000259" key="8">
    <source>
        <dbReference type="PROSITE" id="PS51077"/>
    </source>
</evidence>
<evidence type="ECO:0000256" key="1">
    <source>
        <dbReference type="ARBA" id="ARBA00022798"/>
    </source>
</evidence>
<dbReference type="GO" id="GO:0003700">
    <property type="term" value="F:DNA-binding transcription factor activity"/>
    <property type="evidence" value="ECO:0007669"/>
    <property type="project" value="TreeGrafter"/>
</dbReference>
<organism evidence="10">
    <name type="scientific">Kitasatospora camelliae</name>
    <dbReference type="NCBI Taxonomy" id="3156397"/>
    <lineage>
        <taxon>Bacteria</taxon>
        <taxon>Bacillati</taxon>
        <taxon>Actinomycetota</taxon>
        <taxon>Actinomycetes</taxon>
        <taxon>Kitasatosporales</taxon>
        <taxon>Streptomycetaceae</taxon>
        <taxon>Kitasatospora</taxon>
    </lineage>
</organism>
<keyword evidence="1" id="KW-0319">Glycerol metabolism</keyword>
<dbReference type="PANTHER" id="PTHR30136:SF24">
    <property type="entry name" value="HTH-TYPE TRANSCRIPTIONAL REPRESSOR ALLR"/>
    <property type="match status" value="1"/>
</dbReference>
<dbReference type="KEGG" id="kcm:ABWK59_18110"/>
<dbReference type="InterPro" id="IPR050707">
    <property type="entry name" value="HTH_MetabolicPath_Reg"/>
</dbReference>
<evidence type="ECO:0000256" key="4">
    <source>
        <dbReference type="ARBA" id="ARBA00023159"/>
    </source>
</evidence>
<dbReference type="Gene3D" id="1.10.10.10">
    <property type="entry name" value="Winged helix-like DNA-binding domain superfamily/Winged helix DNA-binding domain"/>
    <property type="match status" value="1"/>
</dbReference>
<protein>
    <recommendedName>
        <fullName evidence="7">Glycerol operon regulatory protein</fullName>
    </recommendedName>
</protein>
<dbReference type="PROSITE" id="PS51078">
    <property type="entry name" value="ICLR_ED"/>
    <property type="match status" value="1"/>
</dbReference>
<evidence type="ECO:0000256" key="7">
    <source>
        <dbReference type="ARBA" id="ARBA00070406"/>
    </source>
</evidence>
<dbReference type="EMBL" id="CP159872">
    <property type="protein sequence ID" value="XCM80690.1"/>
    <property type="molecule type" value="Genomic_DNA"/>
</dbReference>
<dbReference type="PROSITE" id="PS51077">
    <property type="entry name" value="HTH_ICLR"/>
    <property type="match status" value="1"/>
</dbReference>
<gene>
    <name evidence="10" type="ORF">ABWK59_18110</name>
</gene>
<dbReference type="Pfam" id="PF01614">
    <property type="entry name" value="IclR_C"/>
    <property type="match status" value="1"/>
</dbReference>
<reference evidence="10" key="1">
    <citation type="submission" date="2024-06" db="EMBL/GenBank/DDBJ databases">
        <title>The genome sequences of Kitasatospora sp. strain HUAS MG31.</title>
        <authorList>
            <person name="Mo P."/>
        </authorList>
    </citation>
    <scope>NUCLEOTIDE SEQUENCE</scope>
    <source>
        <strain evidence="10">HUAS MG31</strain>
    </source>
</reference>
<feature type="domain" description="HTH iclR-type" evidence="8">
    <location>
        <begin position="22"/>
        <end position="82"/>
    </location>
</feature>
<dbReference type="SUPFAM" id="SSF55781">
    <property type="entry name" value="GAF domain-like"/>
    <property type="match status" value="1"/>
</dbReference>
<dbReference type="InterPro" id="IPR014757">
    <property type="entry name" value="Tscrpt_reg_IclR_C"/>
</dbReference>
<dbReference type="GO" id="GO:0006071">
    <property type="term" value="P:glycerol metabolic process"/>
    <property type="evidence" value="ECO:0007669"/>
    <property type="project" value="UniProtKB-KW"/>
</dbReference>
<dbReference type="Gene3D" id="3.30.450.40">
    <property type="match status" value="1"/>
</dbReference>
<dbReference type="InterPro" id="IPR005471">
    <property type="entry name" value="Tscrpt_reg_IclR_N"/>
</dbReference>
<dbReference type="GO" id="GO:0045892">
    <property type="term" value="P:negative regulation of DNA-templated transcription"/>
    <property type="evidence" value="ECO:0007669"/>
    <property type="project" value="TreeGrafter"/>
</dbReference>
<evidence type="ECO:0000256" key="6">
    <source>
        <dbReference type="ARBA" id="ARBA00058938"/>
    </source>
</evidence>
<proteinExistence type="predicted"/>
<evidence type="ECO:0000259" key="9">
    <source>
        <dbReference type="PROSITE" id="PS51078"/>
    </source>
</evidence>
<dbReference type="InterPro" id="IPR036388">
    <property type="entry name" value="WH-like_DNA-bd_sf"/>
</dbReference>
<dbReference type="FunFam" id="1.10.10.10:FF:000056">
    <property type="entry name" value="IclR family transcriptional regulator"/>
    <property type="match status" value="1"/>
</dbReference>
<dbReference type="SMART" id="SM00346">
    <property type="entry name" value="HTH_ICLR"/>
    <property type="match status" value="1"/>
</dbReference>
<evidence type="ECO:0000256" key="5">
    <source>
        <dbReference type="ARBA" id="ARBA00023163"/>
    </source>
</evidence>
<dbReference type="AlphaFoldDB" id="A0AAU8JXM2"/>
<keyword evidence="4" id="KW-0010">Activator</keyword>